<sequence length="770" mass="86524">MVLAPSSPLQIAAGSFFRFECDHEQLFHPEYKRSNRTKGLKILRCFPHCCPEHIDRSYCGSSLSVSIRLAECPTGTAPPKSLPSEVLSVFARFESVSAVSLRVGECVEVNKIHQRVQTDSNLEGQWIAGVLDRPSELVANIRAPNTSPKSESALIFHLNSRKAYSRWYYDWESGANKAQRLMKHVLKAYIMERVAVDMDDNFTTITSPEAFTQLYRVVHIVTSPEFTVISYRRAPLEPPEAAQAAAQAQLVKIQAPEERRSGLLSSHRGLSHKHAPNDRHEMVSVPGPAAAGSVIPVAHLPSKRIEEYEEHQVPHETALHPLVDKWFWEHANAPAASISKNLALLYAFLCWAPLRFYSPFVEELANLVQLKLLDRIAKVKSKRNCFVQLLLDHAQAEDDLRADGAPPVSQEVDALLRAASQTAVWLYSRETCRWMRAFFQQYAVCVLDKKQLRACFLQFLSEVEERLNTEVFAATAIGSLANVAEEVIAAVYSCEYFHDRRPLVRQILGGQSFAGWNLFVAQMRDTFIGATSLPRGIGTQGRNATFATAYSPHNAIEESWNGEWVLDMEATGWSVGGTSFNDKTSQDVSLYSLVALISQIVHLEVCMDIQDSALRVRSTRGVAGHLDCMHVVLDSKERVFRLFPNGVASSGWEGLRGDYIGEIRVEEPENVVVFIEMFNWAVEKGEQSYHVHMCMECQQSGHLSIDGNILETTGSRSFTAEEMPYVGEMSLRMKRKSVEKANARRGHCTGASRDAPWREHSRFHLRYSKV</sequence>
<organism evidence="1 2">
    <name type="scientific">Phytophthora oleae</name>
    <dbReference type="NCBI Taxonomy" id="2107226"/>
    <lineage>
        <taxon>Eukaryota</taxon>
        <taxon>Sar</taxon>
        <taxon>Stramenopiles</taxon>
        <taxon>Oomycota</taxon>
        <taxon>Peronosporomycetes</taxon>
        <taxon>Peronosporales</taxon>
        <taxon>Peronosporaceae</taxon>
        <taxon>Phytophthora</taxon>
    </lineage>
</organism>
<dbReference type="Proteomes" id="UP001632037">
    <property type="component" value="Unassembled WGS sequence"/>
</dbReference>
<evidence type="ECO:0000313" key="1">
    <source>
        <dbReference type="EMBL" id="KAL3669955.1"/>
    </source>
</evidence>
<gene>
    <name evidence="1" type="ORF">V7S43_005328</name>
</gene>
<keyword evidence="2" id="KW-1185">Reference proteome</keyword>
<dbReference type="AlphaFoldDB" id="A0ABD3FW37"/>
<reference evidence="1 2" key="1">
    <citation type="submission" date="2024-09" db="EMBL/GenBank/DDBJ databases">
        <title>Genome sequencing and assembly of Phytophthora oleae, isolate VK10A, causative agent of rot of olive drupes.</title>
        <authorList>
            <person name="Conti Taguali S."/>
            <person name="Riolo M."/>
            <person name="La Spada F."/>
            <person name="Cacciola S.O."/>
            <person name="Dionisio G."/>
        </authorList>
    </citation>
    <scope>NUCLEOTIDE SEQUENCE [LARGE SCALE GENOMIC DNA]</scope>
    <source>
        <strain evidence="1 2">VK10A</strain>
    </source>
</reference>
<evidence type="ECO:0000313" key="2">
    <source>
        <dbReference type="Proteomes" id="UP001632037"/>
    </source>
</evidence>
<accession>A0ABD3FW37</accession>
<comment type="caution">
    <text evidence="1">The sequence shown here is derived from an EMBL/GenBank/DDBJ whole genome shotgun (WGS) entry which is preliminary data.</text>
</comment>
<proteinExistence type="predicted"/>
<name>A0ABD3FW37_9STRA</name>
<dbReference type="EMBL" id="JBIMZQ010000008">
    <property type="protein sequence ID" value="KAL3669955.1"/>
    <property type="molecule type" value="Genomic_DNA"/>
</dbReference>
<protein>
    <submittedName>
        <fullName evidence="1">Uncharacterized protein</fullName>
    </submittedName>
</protein>